<proteinExistence type="predicted"/>
<gene>
    <name evidence="1" type="ORF">HLI28_05375</name>
</gene>
<keyword evidence="2" id="KW-1185">Reference proteome</keyword>
<reference evidence="1 2" key="1">
    <citation type="submission" date="2020-05" db="EMBL/GenBank/DDBJ databases">
        <title>Genome sequence of Isoptericola sp. JC619 isolated from Chilika lagoon, India.</title>
        <authorList>
            <person name="Kumar D."/>
            <person name="Appam K."/>
            <person name="Gandham S."/>
            <person name="Uppada J."/>
            <person name="Sasikala C."/>
            <person name="Venkata Ramana C."/>
        </authorList>
    </citation>
    <scope>NUCLEOTIDE SEQUENCE [LARGE SCALE GENOMIC DNA]</scope>
    <source>
        <strain evidence="1 2">JC619</strain>
    </source>
</reference>
<dbReference type="AlphaFoldDB" id="A0A849K715"/>
<dbReference type="EMBL" id="JABFAJ010000010">
    <property type="protein sequence ID" value="NNU26977.1"/>
    <property type="molecule type" value="Genomic_DNA"/>
</dbReference>
<comment type="caution">
    <text evidence="1">The sequence shown here is derived from an EMBL/GenBank/DDBJ whole genome shotgun (WGS) entry which is preliminary data.</text>
</comment>
<dbReference type="Proteomes" id="UP000557204">
    <property type="component" value="Unassembled WGS sequence"/>
</dbReference>
<dbReference type="RefSeq" id="WP_171246484.1">
    <property type="nucleotide sequence ID" value="NZ_JABFAJ010000010.1"/>
</dbReference>
<name>A0A849K715_9MICO</name>
<evidence type="ECO:0000313" key="1">
    <source>
        <dbReference type="EMBL" id="NNU26977.1"/>
    </source>
</evidence>
<evidence type="ECO:0000313" key="2">
    <source>
        <dbReference type="Proteomes" id="UP000557204"/>
    </source>
</evidence>
<accession>A0A849K715</accession>
<protein>
    <submittedName>
        <fullName evidence="1">Uncharacterized protein</fullName>
    </submittedName>
</protein>
<organism evidence="1 2">
    <name type="scientific">Isoptericola sediminis</name>
    <dbReference type="NCBI Taxonomy" id="2733572"/>
    <lineage>
        <taxon>Bacteria</taxon>
        <taxon>Bacillati</taxon>
        <taxon>Actinomycetota</taxon>
        <taxon>Actinomycetes</taxon>
        <taxon>Micrococcales</taxon>
        <taxon>Promicromonosporaceae</taxon>
        <taxon>Isoptericola</taxon>
    </lineage>
</organism>
<sequence>MGLFRRRPDDDRTWGMRFTESFLPVFGPASIRRTPPVPPSAEDLAREARLHSTYEQVTGPDGHRYVVERHPD</sequence>